<protein>
    <submittedName>
        <fullName evidence="10">Ger(X)C family spore germination protein</fullName>
    </submittedName>
</protein>
<dbReference type="EMBL" id="JBHUMZ010000049">
    <property type="protein sequence ID" value="MFD2639932.1"/>
    <property type="molecule type" value="Genomic_DNA"/>
</dbReference>
<dbReference type="RefSeq" id="WP_377329984.1">
    <property type="nucleotide sequence ID" value="NZ_JBHUMZ010000049.1"/>
</dbReference>
<dbReference type="InterPro" id="IPR038501">
    <property type="entry name" value="Spore_GerAC_C_sf"/>
</dbReference>
<feature type="domain" description="Spore germination GerAC-like C-terminal" evidence="8">
    <location>
        <begin position="194"/>
        <end position="353"/>
    </location>
</feature>
<evidence type="ECO:0000256" key="3">
    <source>
        <dbReference type="ARBA" id="ARBA00022544"/>
    </source>
</evidence>
<evidence type="ECO:0000256" key="2">
    <source>
        <dbReference type="ARBA" id="ARBA00007886"/>
    </source>
</evidence>
<dbReference type="NCBIfam" id="TIGR02887">
    <property type="entry name" value="spore_ger_x_C"/>
    <property type="match status" value="1"/>
</dbReference>
<accession>A0ABW5QEB1</accession>
<evidence type="ECO:0000256" key="6">
    <source>
        <dbReference type="ARBA" id="ARBA00023139"/>
    </source>
</evidence>
<evidence type="ECO:0000256" key="5">
    <source>
        <dbReference type="ARBA" id="ARBA00023136"/>
    </source>
</evidence>
<comment type="subcellular location">
    <subcellularLocation>
        <location evidence="1">Membrane</location>
        <topology evidence="1">Lipid-anchor</topology>
    </subcellularLocation>
</comment>
<name>A0ABW5QEB1_9BACI</name>
<comment type="similarity">
    <text evidence="2">Belongs to the GerABKC lipoprotein family.</text>
</comment>
<reference evidence="11" key="1">
    <citation type="journal article" date="2019" name="Int. J. Syst. Evol. Microbiol.">
        <title>The Global Catalogue of Microorganisms (GCM) 10K type strain sequencing project: providing services to taxonomists for standard genome sequencing and annotation.</title>
        <authorList>
            <consortium name="The Broad Institute Genomics Platform"/>
            <consortium name="The Broad Institute Genome Sequencing Center for Infectious Disease"/>
            <person name="Wu L."/>
            <person name="Ma J."/>
        </authorList>
    </citation>
    <scope>NUCLEOTIDE SEQUENCE [LARGE SCALE GENOMIC DNA]</scope>
    <source>
        <strain evidence="11">TISTR 1571</strain>
    </source>
</reference>
<dbReference type="PROSITE" id="PS51257">
    <property type="entry name" value="PROKAR_LIPOPROTEIN"/>
    <property type="match status" value="1"/>
</dbReference>
<dbReference type="InterPro" id="IPR008844">
    <property type="entry name" value="Spore_GerAC-like"/>
</dbReference>
<dbReference type="InterPro" id="IPR046953">
    <property type="entry name" value="Spore_GerAC-like_C"/>
</dbReference>
<dbReference type="InterPro" id="IPR057336">
    <property type="entry name" value="GerAC_N"/>
</dbReference>
<organism evidence="10 11">
    <name type="scientific">Piscibacillus salipiscarius</name>
    <dbReference type="NCBI Taxonomy" id="299480"/>
    <lineage>
        <taxon>Bacteria</taxon>
        <taxon>Bacillati</taxon>
        <taxon>Bacillota</taxon>
        <taxon>Bacilli</taxon>
        <taxon>Bacillales</taxon>
        <taxon>Bacillaceae</taxon>
        <taxon>Piscibacillus</taxon>
    </lineage>
</organism>
<dbReference type="Gene3D" id="3.30.300.210">
    <property type="entry name" value="Nutrient germinant receptor protein C, domain 3"/>
    <property type="match status" value="1"/>
</dbReference>
<evidence type="ECO:0000313" key="11">
    <source>
        <dbReference type="Proteomes" id="UP001597452"/>
    </source>
</evidence>
<keyword evidence="4" id="KW-0732">Signal</keyword>
<evidence type="ECO:0000313" key="10">
    <source>
        <dbReference type="EMBL" id="MFD2639932.1"/>
    </source>
</evidence>
<keyword evidence="5" id="KW-0472">Membrane</keyword>
<dbReference type="PANTHER" id="PTHR35789">
    <property type="entry name" value="SPORE GERMINATION PROTEIN B3"/>
    <property type="match status" value="1"/>
</dbReference>
<dbReference type="PANTHER" id="PTHR35789:SF1">
    <property type="entry name" value="SPORE GERMINATION PROTEIN B3"/>
    <property type="match status" value="1"/>
</dbReference>
<keyword evidence="11" id="KW-1185">Reference proteome</keyword>
<gene>
    <name evidence="10" type="ORF">ACFSW4_13770</name>
</gene>
<sequence length="356" mass="40358">MKRLAIILLFSLIILSGCLNKNILDNIRMVTAIGFDVAENGLHEITVVVPRFNPDKSTSSETYTTFANITSGAEEALNMSDSKPFVSGKIEVVLASQELAQNGLIKLTDGFLRDPSVGSRVYLAITDITTKELLQGQYSNQDNGMFISDMLRQNMDSGPLPETNIHLFFNQFYDQARDPYLPLIGIEGKRITIKGLALLRDDKMVEILSKDQLFTFKTLAHRKTIGDQLLIELDNDEYASLYKVKTVRSIKMSNLKETPKVNINIDMNLTVREFTGQDLNPQKIERLKKKTEERIIEDSKEMIETFKELNIDPLGFGDQARSRLRSWNNTKWEDQYPNIEVTIQPNVTISETGIAK</sequence>
<evidence type="ECO:0000256" key="1">
    <source>
        <dbReference type="ARBA" id="ARBA00004635"/>
    </source>
</evidence>
<proteinExistence type="inferred from homology"/>
<feature type="domain" description="Spore germination protein N-terminal" evidence="9">
    <location>
        <begin position="21"/>
        <end position="185"/>
    </location>
</feature>
<evidence type="ECO:0000256" key="4">
    <source>
        <dbReference type="ARBA" id="ARBA00022729"/>
    </source>
</evidence>
<evidence type="ECO:0000259" key="8">
    <source>
        <dbReference type="Pfam" id="PF05504"/>
    </source>
</evidence>
<comment type="caution">
    <text evidence="10">The sequence shown here is derived from an EMBL/GenBank/DDBJ whole genome shotgun (WGS) entry which is preliminary data.</text>
</comment>
<dbReference type="Proteomes" id="UP001597452">
    <property type="component" value="Unassembled WGS sequence"/>
</dbReference>
<dbReference type="Pfam" id="PF25198">
    <property type="entry name" value="Spore_GerAC_N"/>
    <property type="match status" value="1"/>
</dbReference>
<evidence type="ECO:0000259" key="9">
    <source>
        <dbReference type="Pfam" id="PF25198"/>
    </source>
</evidence>
<dbReference type="Pfam" id="PF05504">
    <property type="entry name" value="Spore_GerAC"/>
    <property type="match status" value="1"/>
</dbReference>
<evidence type="ECO:0000256" key="7">
    <source>
        <dbReference type="ARBA" id="ARBA00023288"/>
    </source>
</evidence>
<keyword evidence="7" id="KW-0449">Lipoprotein</keyword>
<keyword evidence="3" id="KW-0309">Germination</keyword>
<keyword evidence="6" id="KW-0564">Palmitate</keyword>